<dbReference type="CDD" id="cd15482">
    <property type="entry name" value="Sialidase_non-viral"/>
    <property type="match status" value="1"/>
</dbReference>
<evidence type="ECO:0000313" key="8">
    <source>
        <dbReference type="Proteomes" id="UP001225316"/>
    </source>
</evidence>
<comment type="caution">
    <text evidence="7">The sequence shown here is derived from an EMBL/GenBank/DDBJ whole genome shotgun (WGS) entry which is preliminary data.</text>
</comment>
<keyword evidence="8" id="KW-1185">Reference proteome</keyword>
<dbReference type="Pfam" id="PF24517">
    <property type="entry name" value="CBM96"/>
    <property type="match status" value="1"/>
</dbReference>
<evidence type="ECO:0000256" key="5">
    <source>
        <dbReference type="SAM" id="SignalP"/>
    </source>
</evidence>
<feature type="compositionally biased region" description="Low complexity" evidence="4">
    <location>
        <begin position="1022"/>
        <end position="1033"/>
    </location>
</feature>
<comment type="subcellular location">
    <subcellularLocation>
        <location evidence="1">Secreted</location>
    </subcellularLocation>
</comment>
<evidence type="ECO:0000256" key="4">
    <source>
        <dbReference type="SAM" id="MobiDB-lite"/>
    </source>
</evidence>
<sequence length="1310" mass="137990">MLLLLVGGTALSASTAHAAFSGTLNGLTEDAEAYSDGTVGNVSATQGYVGGVAGVQRCVVNMFRIPAAILNDPTQQFSTATYRVRTGYMTPRSINGDLYGIGFSSTSAAVSPSDYYGGAYDNNNVLINDNFILPTTPSYTSVSTSNSELVDYLNAQLDALRQAGATDGYVFFRINPDAYIYWNFYPIDMAESGGGGVPTLDYTTITVPVSAPTGMLWGLTEDAEAYSDGTVGNITATQGKIGGISGVQRSVVNMFQIPASILNDSTKQFTEATYSVRTGYMVPRSINGDLYGIGFSTTSAAVNPSDYFGGAYDSNNVLIHDNFILPSTPSYTSVSTSNPELVGYLNDQVDAMRQSGATDGYVFFRINPDAYIYWNFYPIDMADGGGGGVPTLSYTLGATDFSNWTTVPLGGGGYVTGIVSDASTDTIYCRTDVGGAFRWAPVGDADGNGSWVSISDTLVPFGTLGSTALMCVESIAVDPSTPNRIYMAVGNPQIPSSPRGIYVSDNAGGDWSFVDTSDTFVIQGNHGSSRAKGERLAVDPNDPNTFWYGSTKSGLKKFVKSGGVWTSTQISSSSVPYGSTNTGVTFVVCDPNGGNTITYAGVYDETNGGVYKSSNGGTTWSKVGGDVLTEPRRAQISSNGTLYVTGGTDGAAKLVRHGTLSFMSALPTTTSNPTRAVNYHAVAVDPNDASGNTVYVAEANNKDRNSIILRSDDGGVTWANQISISQDREEPDGSKSLTGYWFGSTASLMVNPANSDELWLSDFFGVIRTNNAQDIGTSPGAIWKTLQKGQEETVVLDLKSPPSGGNLLTGLADVGGYLYHDTTSRPIGAAGSKFTNDNVTGLDFSEGAPDVWVRATAKNPYSGTGAVSLNGGVNWITFGQLDAKGVTNSATAGWESFDIGPYLKEKQDEGATSVTLVVRANTWSSSNSFLHFSSKEGSHPPELVLNGANTLTPTADALVLKSSSGSNTNYGDNAELQAQDFYGQSGRVRWSYLKFDLSGQPTISSATLRLYRLASSSDTSTFSTTIHSTPTTSWVEGNGGTDNSPANEIKWSNKPTDLYTTPGAFWKGGGRVAVSATNPDNIVWMGIKNGSNNTPMYYSTDRGVTWAAASGGPNSNITGIFTNGSSVAPSGQPLVADRSNGYFYAATFGGSSHQIYRSTNGGKNWSQVSTVANGGSHNMRTPQLVAAPASPTYPTGGDVWLCDDGTYHIPHKGGGLWRSTDSGTSWSSIPGVGKVSQVSFGQAASGTGYTVFINGEKDGVKGVYRSDDYGATWEQLADPTIKDITALAGDRQNYGKVYIGTAGRGVFQSQ</sequence>
<proteinExistence type="predicted"/>
<evidence type="ECO:0000313" key="7">
    <source>
        <dbReference type="EMBL" id="MDQ8209247.1"/>
    </source>
</evidence>
<evidence type="ECO:0000256" key="3">
    <source>
        <dbReference type="ARBA" id="ARBA00022729"/>
    </source>
</evidence>
<keyword evidence="2" id="KW-0964">Secreted</keyword>
<dbReference type="RefSeq" id="WP_308952120.1">
    <property type="nucleotide sequence ID" value="NZ_JARXHW010000058.1"/>
</dbReference>
<feature type="signal peptide" evidence="5">
    <location>
        <begin position="1"/>
        <end position="18"/>
    </location>
</feature>
<evidence type="ECO:0000256" key="1">
    <source>
        <dbReference type="ARBA" id="ARBA00004613"/>
    </source>
</evidence>
<organism evidence="7 8">
    <name type="scientific">Thalassobacterium maritimum</name>
    <dbReference type="NCBI Taxonomy" id="3041265"/>
    <lineage>
        <taxon>Bacteria</taxon>
        <taxon>Pseudomonadati</taxon>
        <taxon>Verrucomicrobiota</taxon>
        <taxon>Opitutia</taxon>
        <taxon>Puniceicoccales</taxon>
        <taxon>Coraliomargaritaceae</taxon>
        <taxon>Thalassobacterium</taxon>
    </lineage>
</organism>
<dbReference type="PANTHER" id="PTHR43739:SF5">
    <property type="entry name" value="EXO-ALPHA-SIALIDASE"/>
    <property type="match status" value="1"/>
</dbReference>
<feature type="region of interest" description="Disordered" evidence="4">
    <location>
        <begin position="1022"/>
        <end position="1050"/>
    </location>
</feature>
<name>A0ABU1AYN2_9BACT</name>
<evidence type="ECO:0000259" key="6">
    <source>
        <dbReference type="Pfam" id="PF24517"/>
    </source>
</evidence>
<accession>A0ABU1AYN2</accession>
<dbReference type="Proteomes" id="UP001225316">
    <property type="component" value="Unassembled WGS sequence"/>
</dbReference>
<protein>
    <recommendedName>
        <fullName evidence="6">Carbohydrate-binding module family 96 domain-containing protein</fullName>
    </recommendedName>
</protein>
<keyword evidence="3 5" id="KW-0732">Signal</keyword>
<evidence type="ECO:0000256" key="2">
    <source>
        <dbReference type="ARBA" id="ARBA00022525"/>
    </source>
</evidence>
<gene>
    <name evidence="7" type="ORF">QEH52_17100</name>
</gene>
<feature type="chain" id="PRO_5047100392" description="Carbohydrate-binding module family 96 domain-containing protein" evidence="5">
    <location>
        <begin position="19"/>
        <end position="1310"/>
    </location>
</feature>
<reference evidence="7 8" key="1">
    <citation type="submission" date="2023-04" db="EMBL/GenBank/DDBJ databases">
        <title>A novel bacteria isolated from coastal sediment.</title>
        <authorList>
            <person name="Liu X.-J."/>
            <person name="Du Z.-J."/>
        </authorList>
    </citation>
    <scope>NUCLEOTIDE SEQUENCE [LARGE SCALE GENOMIC DNA]</scope>
    <source>
        <strain evidence="7 8">SDUM461003</strain>
    </source>
</reference>
<dbReference type="InterPro" id="IPR015943">
    <property type="entry name" value="WD40/YVTN_repeat-like_dom_sf"/>
</dbReference>
<dbReference type="PANTHER" id="PTHR43739">
    <property type="entry name" value="XYLOGLUCANASE (EUROFUNG)"/>
    <property type="match status" value="1"/>
</dbReference>
<dbReference type="Gene3D" id="2.130.10.10">
    <property type="entry name" value="YVTN repeat-like/Quinoprotein amine dehydrogenase"/>
    <property type="match status" value="2"/>
</dbReference>
<dbReference type="InterPro" id="IPR052025">
    <property type="entry name" value="Xyloglucanase_GH74"/>
</dbReference>
<dbReference type="EMBL" id="JARXHW010000058">
    <property type="protein sequence ID" value="MDQ8209247.1"/>
    <property type="molecule type" value="Genomic_DNA"/>
</dbReference>
<feature type="domain" description="Carbohydrate-binding module family 96" evidence="6">
    <location>
        <begin position="950"/>
        <end position="1046"/>
    </location>
</feature>
<dbReference type="SUPFAM" id="SSF110296">
    <property type="entry name" value="Oligoxyloglucan reducing end-specific cellobiohydrolase"/>
    <property type="match status" value="2"/>
</dbReference>
<dbReference type="InterPro" id="IPR055372">
    <property type="entry name" value="CBM96"/>
</dbReference>